<dbReference type="AlphaFoldDB" id="A0A160TCU5"/>
<dbReference type="PANTHER" id="PTHR30558">
    <property type="entry name" value="EXBD MEMBRANE COMPONENT OF PMF-DRIVEN MACROMOLECULE IMPORT SYSTEM"/>
    <property type="match status" value="1"/>
</dbReference>
<evidence type="ECO:0000256" key="3">
    <source>
        <dbReference type="ARBA" id="ARBA00022692"/>
    </source>
</evidence>
<dbReference type="InterPro" id="IPR003400">
    <property type="entry name" value="ExbD"/>
</dbReference>
<comment type="subcellular location">
    <subcellularLocation>
        <location evidence="1">Cell membrane</location>
        <topology evidence="1">Single-pass membrane protein</topology>
    </subcellularLocation>
</comment>
<dbReference type="Pfam" id="PF02472">
    <property type="entry name" value="ExbD"/>
    <property type="match status" value="1"/>
</dbReference>
<dbReference type="GO" id="GO:0005886">
    <property type="term" value="C:plasma membrane"/>
    <property type="evidence" value="ECO:0007669"/>
    <property type="project" value="UniProtKB-SubCell"/>
</dbReference>
<reference evidence="7" key="1">
    <citation type="submission" date="2015-10" db="EMBL/GenBank/DDBJ databases">
        <authorList>
            <person name="Gilbert D.G."/>
        </authorList>
    </citation>
    <scope>NUCLEOTIDE SEQUENCE</scope>
</reference>
<dbReference type="Gene3D" id="3.30.420.270">
    <property type="match status" value="1"/>
</dbReference>
<sequence>MKRSFSNLTPAAEEGEIDITPMLDVVFIMLIFFIVTASFVKESGIEVNRPDASTAQSKPRANILIGINDMNEIWINKRRVDASQVRANIERMHAENPQGTVVIQADEEATTKTLVAVMDAARQAGVYDVSLATEER</sequence>
<protein>
    <submittedName>
        <fullName evidence="7">Biopolymer transport protein ExbD/TolR</fullName>
    </submittedName>
</protein>
<evidence type="ECO:0000256" key="1">
    <source>
        <dbReference type="ARBA" id="ARBA00004162"/>
    </source>
</evidence>
<gene>
    <name evidence="7" type="ORF">MGWOODY_Tha10</name>
</gene>
<proteinExistence type="predicted"/>
<dbReference type="PANTHER" id="PTHR30558:SF13">
    <property type="entry name" value="BIOPOLYMER TRANSPORT PROTEIN EXBD2"/>
    <property type="match status" value="1"/>
</dbReference>
<name>A0A160TCU5_9ZZZZ</name>
<keyword evidence="3 6" id="KW-0812">Transmembrane</keyword>
<evidence type="ECO:0000256" key="2">
    <source>
        <dbReference type="ARBA" id="ARBA00022475"/>
    </source>
</evidence>
<evidence type="ECO:0000256" key="4">
    <source>
        <dbReference type="ARBA" id="ARBA00022989"/>
    </source>
</evidence>
<accession>A0A160TCU5</accession>
<evidence type="ECO:0000256" key="5">
    <source>
        <dbReference type="ARBA" id="ARBA00023136"/>
    </source>
</evidence>
<keyword evidence="2" id="KW-1003">Cell membrane</keyword>
<evidence type="ECO:0000313" key="7">
    <source>
        <dbReference type="EMBL" id="CUS40844.1"/>
    </source>
</evidence>
<keyword evidence="5 6" id="KW-0472">Membrane</keyword>
<dbReference type="EMBL" id="CZQC01000028">
    <property type="protein sequence ID" value="CUS40844.1"/>
    <property type="molecule type" value="Genomic_DNA"/>
</dbReference>
<evidence type="ECO:0000256" key="6">
    <source>
        <dbReference type="SAM" id="Phobius"/>
    </source>
</evidence>
<keyword evidence="4 6" id="KW-1133">Transmembrane helix</keyword>
<feature type="transmembrane region" description="Helical" evidence="6">
    <location>
        <begin position="20"/>
        <end position="40"/>
    </location>
</feature>
<dbReference type="GO" id="GO:0022857">
    <property type="term" value="F:transmembrane transporter activity"/>
    <property type="evidence" value="ECO:0007669"/>
    <property type="project" value="InterPro"/>
</dbReference>
<organism evidence="7">
    <name type="scientific">hydrothermal vent metagenome</name>
    <dbReference type="NCBI Taxonomy" id="652676"/>
    <lineage>
        <taxon>unclassified sequences</taxon>
        <taxon>metagenomes</taxon>
        <taxon>ecological metagenomes</taxon>
    </lineage>
</organism>